<accession>A0AAV7ESD3</accession>
<proteinExistence type="predicted"/>
<evidence type="ECO:0000313" key="2">
    <source>
        <dbReference type="Proteomes" id="UP000825729"/>
    </source>
</evidence>
<gene>
    <name evidence="1" type="ORF">H6P81_010537</name>
</gene>
<keyword evidence="2" id="KW-1185">Reference proteome</keyword>
<protein>
    <submittedName>
        <fullName evidence="1">Uncharacterized protein</fullName>
    </submittedName>
</protein>
<sequence length="121" mass="13348">MGRVSINPLGTKGYDSNLNHLFPSLFFGIPPPPRCFSSTEAFLLHQSVPPPSRRSSSIKAFLLHQGVPPPPISEVLPPPISDFPPLPISNVLSHLFQRTKFYIFTPSLLVGTLFCVKRIPS</sequence>
<name>A0AAV7ESD3_ARIFI</name>
<reference evidence="1 2" key="1">
    <citation type="submission" date="2021-07" db="EMBL/GenBank/DDBJ databases">
        <title>The Aristolochia fimbriata genome: insights into angiosperm evolution, floral development and chemical biosynthesis.</title>
        <authorList>
            <person name="Jiao Y."/>
        </authorList>
    </citation>
    <scope>NUCLEOTIDE SEQUENCE [LARGE SCALE GENOMIC DNA]</scope>
    <source>
        <strain evidence="1">IBCAS-2021</strain>
        <tissue evidence="1">Leaf</tissue>
    </source>
</reference>
<organism evidence="1 2">
    <name type="scientific">Aristolochia fimbriata</name>
    <name type="common">White veined hardy Dutchman's pipe vine</name>
    <dbReference type="NCBI Taxonomy" id="158543"/>
    <lineage>
        <taxon>Eukaryota</taxon>
        <taxon>Viridiplantae</taxon>
        <taxon>Streptophyta</taxon>
        <taxon>Embryophyta</taxon>
        <taxon>Tracheophyta</taxon>
        <taxon>Spermatophyta</taxon>
        <taxon>Magnoliopsida</taxon>
        <taxon>Magnoliidae</taxon>
        <taxon>Piperales</taxon>
        <taxon>Aristolochiaceae</taxon>
        <taxon>Aristolochia</taxon>
    </lineage>
</organism>
<dbReference type="EMBL" id="JAINDJ010000004">
    <property type="protein sequence ID" value="KAG9450572.1"/>
    <property type="molecule type" value="Genomic_DNA"/>
</dbReference>
<dbReference type="Proteomes" id="UP000825729">
    <property type="component" value="Unassembled WGS sequence"/>
</dbReference>
<evidence type="ECO:0000313" key="1">
    <source>
        <dbReference type="EMBL" id="KAG9450572.1"/>
    </source>
</evidence>
<comment type="caution">
    <text evidence="1">The sequence shown here is derived from an EMBL/GenBank/DDBJ whole genome shotgun (WGS) entry which is preliminary data.</text>
</comment>
<dbReference type="AlphaFoldDB" id="A0AAV7ESD3"/>